<organism evidence="2 3">
    <name type="scientific">Streptomyces taklimakanensis</name>
    <dbReference type="NCBI Taxonomy" id="2569853"/>
    <lineage>
        <taxon>Bacteria</taxon>
        <taxon>Bacillati</taxon>
        <taxon>Actinomycetota</taxon>
        <taxon>Actinomycetes</taxon>
        <taxon>Kitasatosporales</taxon>
        <taxon>Streptomycetaceae</taxon>
        <taxon>Streptomyces</taxon>
    </lineage>
</organism>
<dbReference type="PANTHER" id="PTHR32309:SF31">
    <property type="entry name" value="CAPSULAR EXOPOLYSACCHARIDE FAMILY"/>
    <property type="match status" value="1"/>
</dbReference>
<feature type="region of interest" description="Disordered" evidence="1">
    <location>
        <begin position="1"/>
        <end position="160"/>
    </location>
</feature>
<dbReference type="InterPro" id="IPR050445">
    <property type="entry name" value="Bact_polysacc_biosynth/exp"/>
</dbReference>
<accession>A0A6G2BIS8</accession>
<evidence type="ECO:0000313" key="2">
    <source>
        <dbReference type="EMBL" id="MTE22150.1"/>
    </source>
</evidence>
<gene>
    <name evidence="2" type="ORF">F0L17_24235</name>
</gene>
<dbReference type="AlphaFoldDB" id="A0A6G2BIS8"/>
<dbReference type="Proteomes" id="UP000473014">
    <property type="component" value="Unassembled WGS sequence"/>
</dbReference>
<dbReference type="Gene3D" id="3.40.50.300">
    <property type="entry name" value="P-loop containing nucleotide triphosphate hydrolases"/>
    <property type="match status" value="1"/>
</dbReference>
<evidence type="ECO:0000256" key="1">
    <source>
        <dbReference type="SAM" id="MobiDB-lite"/>
    </source>
</evidence>
<reference evidence="2 3" key="1">
    <citation type="submission" date="2019-11" db="EMBL/GenBank/DDBJ databases">
        <authorList>
            <person name="Yuan L."/>
        </authorList>
    </citation>
    <scope>NUCLEOTIDE SEQUENCE [LARGE SCALE GENOMIC DNA]</scope>
    <source>
        <strain evidence="2 3">TRM43335</strain>
    </source>
</reference>
<dbReference type="InterPro" id="IPR027417">
    <property type="entry name" value="P-loop_NTPase"/>
</dbReference>
<keyword evidence="3" id="KW-1185">Reference proteome</keyword>
<feature type="region of interest" description="Disordered" evidence="1">
    <location>
        <begin position="656"/>
        <end position="728"/>
    </location>
</feature>
<feature type="compositionally biased region" description="Basic and acidic residues" evidence="1">
    <location>
        <begin position="126"/>
        <end position="140"/>
    </location>
</feature>
<dbReference type="PANTHER" id="PTHR32309">
    <property type="entry name" value="TYROSINE-PROTEIN KINASE"/>
    <property type="match status" value="1"/>
</dbReference>
<protein>
    <submittedName>
        <fullName evidence="2">Lipopolysaccharide biosynthesis protein</fullName>
    </submittedName>
</protein>
<feature type="compositionally biased region" description="Basic residues" evidence="1">
    <location>
        <begin position="100"/>
        <end position="122"/>
    </location>
</feature>
<name>A0A6G2BIS8_9ACTN</name>
<dbReference type="SUPFAM" id="SSF52540">
    <property type="entry name" value="P-loop containing nucleoside triphosphate hydrolases"/>
    <property type="match status" value="1"/>
</dbReference>
<sequence>MDRELHLGRVPGGRRRLRPVGGRRPARRRGTAPTPRARGHAGGAGRPGARFLPDHPAARQSDVRHGAAHAADRRAAADQHPGTASGLCAVAPHTAGGSPRRIRAGRFLRPRLRPRLRSRPRAAARALDRDDGRRPSDHPHPPAHRRGTHVSAFDPSAREPDQLRDQLRRLFRHRTAIASGVLLGALGGGAVSALGGESYTATGEVVVRPIGTAPFEGGGVAADKQLSMGTERQIARSASVADRAARTLGAGVERDDLQDGLRVGNPPDTQILEFEYTADTPREAARRVRAFVQAYLDHREETADRRVDATVTKLREELDPLLERRRELDERIAGATTASARGAAEAEREALGARIADLQGRITGLRTLDTTPGEVVREGDAPDTPSGPGPAVLVVVGSVVGLAGGLVTAWIRSLLDPRARTADEVREILRAPVLGSLPRRGGGTELLEVGPSREGERAETYRTIALRLLRHPWLAEPGGLLVISAREHPETAATAVNLAAALAETGRDVLLVEADPRSPHLAGRLPLRGGAHRPSPGGDWLGGSRLVLDAETAGRLAILPGRRTTDAARAMNSPRLARVLTGAAERGEYVVATTAPLLSHADGTAVAGLVRGVLVVCDPDDTRRDDLGRVRELVESVGGHVLGAVLYGGGRRWERAAPPAADGHPHAEVGTAPEDDLAAAGGEAGPVSSEDTVALKRVAPPPSGDRSDSAYGSYGRYRRAGDGTTLRS</sequence>
<evidence type="ECO:0000313" key="3">
    <source>
        <dbReference type="Proteomes" id="UP000473014"/>
    </source>
</evidence>
<comment type="caution">
    <text evidence="2">The sequence shown here is derived from an EMBL/GenBank/DDBJ whole genome shotgun (WGS) entry which is preliminary data.</text>
</comment>
<proteinExistence type="predicted"/>
<feature type="compositionally biased region" description="Basic and acidic residues" evidence="1">
    <location>
        <begin position="52"/>
        <end position="77"/>
    </location>
</feature>
<dbReference type="EMBL" id="WIXO01000001">
    <property type="protein sequence ID" value="MTE22150.1"/>
    <property type="molecule type" value="Genomic_DNA"/>
</dbReference>